<evidence type="ECO:0000313" key="3">
    <source>
        <dbReference type="EMBL" id="EGD73653.1"/>
    </source>
</evidence>
<feature type="region of interest" description="Disordered" evidence="1">
    <location>
        <begin position="551"/>
        <end position="575"/>
    </location>
</feature>
<dbReference type="RefSeq" id="XP_004993934.1">
    <property type="nucleotide sequence ID" value="XM_004993877.1"/>
</dbReference>
<dbReference type="eggNOG" id="KOG1025">
    <property type="taxonomic scope" value="Eukaryota"/>
</dbReference>
<dbReference type="STRING" id="946362.F2UA78"/>
<keyword evidence="4" id="KW-1185">Reference proteome</keyword>
<evidence type="ECO:0000313" key="4">
    <source>
        <dbReference type="Proteomes" id="UP000007799"/>
    </source>
</evidence>
<dbReference type="GeneID" id="16074512"/>
<dbReference type="InterPro" id="IPR011009">
    <property type="entry name" value="Kinase-like_dom_sf"/>
</dbReference>
<feature type="domain" description="PID" evidence="2">
    <location>
        <begin position="149"/>
        <end position="271"/>
    </location>
</feature>
<dbReference type="PANTHER" id="PTHR24416:SF617">
    <property type="entry name" value="RET ONCOGENE, ISOFORM A"/>
    <property type="match status" value="1"/>
</dbReference>
<dbReference type="CDD" id="cd00934">
    <property type="entry name" value="PTB"/>
    <property type="match status" value="1"/>
</dbReference>
<gene>
    <name evidence="3" type="ORF">PTSG_12301</name>
</gene>
<dbReference type="Pfam" id="PF00640">
    <property type="entry name" value="PID"/>
    <property type="match status" value="1"/>
</dbReference>
<evidence type="ECO:0000259" key="2">
    <source>
        <dbReference type="PROSITE" id="PS01179"/>
    </source>
</evidence>
<dbReference type="GO" id="GO:0043235">
    <property type="term" value="C:receptor complex"/>
    <property type="evidence" value="ECO:0007669"/>
    <property type="project" value="TreeGrafter"/>
</dbReference>
<dbReference type="InterPro" id="IPR020635">
    <property type="entry name" value="Tyr_kinase_cat_dom"/>
</dbReference>
<accession>F2UA78</accession>
<protein>
    <recommendedName>
        <fullName evidence="2">PID domain-containing protein</fullName>
    </recommendedName>
</protein>
<dbReference type="InterPro" id="IPR011993">
    <property type="entry name" value="PH-like_dom_sf"/>
</dbReference>
<dbReference type="InterPro" id="IPR001245">
    <property type="entry name" value="Ser-Thr/Tyr_kinase_cat_dom"/>
</dbReference>
<dbReference type="EMBL" id="GL832966">
    <property type="protein sequence ID" value="EGD73653.1"/>
    <property type="molecule type" value="Genomic_DNA"/>
</dbReference>
<dbReference type="Pfam" id="PF07714">
    <property type="entry name" value="PK_Tyr_Ser-Thr"/>
    <property type="match status" value="1"/>
</dbReference>
<dbReference type="Proteomes" id="UP000007799">
    <property type="component" value="Unassembled WGS sequence"/>
</dbReference>
<dbReference type="Gene3D" id="2.30.29.30">
    <property type="entry name" value="Pleckstrin-homology domain (PH domain)/Phosphotyrosine-binding domain (PTB)"/>
    <property type="match status" value="1"/>
</dbReference>
<reference evidence="3" key="1">
    <citation type="submission" date="2009-08" db="EMBL/GenBank/DDBJ databases">
        <title>Annotation of Salpingoeca rosetta.</title>
        <authorList>
            <consortium name="The Broad Institute Genome Sequencing Platform"/>
            <person name="Russ C."/>
            <person name="Cuomo C."/>
            <person name="Burger G."/>
            <person name="Gray M.W."/>
            <person name="Holland P.W.H."/>
            <person name="King N."/>
            <person name="Lang F.B.F."/>
            <person name="Roger A.J."/>
            <person name="Ruiz-Trillo I."/>
            <person name="Young S.K."/>
            <person name="Zeng Q."/>
            <person name="Gargeya S."/>
            <person name="Alvarado L."/>
            <person name="Berlin A."/>
            <person name="Chapman S.B."/>
            <person name="Chen Z."/>
            <person name="Freedman E."/>
            <person name="Gellesch M."/>
            <person name="Goldberg J."/>
            <person name="Griggs A."/>
            <person name="Gujja S."/>
            <person name="Heilman E."/>
            <person name="Heiman D."/>
            <person name="Howarth C."/>
            <person name="Mehta T."/>
            <person name="Neiman D."/>
            <person name="Pearson M."/>
            <person name="Roberts A."/>
            <person name="Saif S."/>
            <person name="Shea T."/>
            <person name="Shenoy N."/>
            <person name="Sisk P."/>
            <person name="Stolte C."/>
            <person name="Sykes S."/>
            <person name="White J."/>
            <person name="Yandava C."/>
            <person name="Haas B."/>
            <person name="Nusbaum C."/>
            <person name="Birren B."/>
        </authorList>
    </citation>
    <scope>NUCLEOTIDE SEQUENCE [LARGE SCALE GENOMIC DNA]</scope>
    <source>
        <strain evidence="3">ATCC 50818</strain>
    </source>
</reference>
<proteinExistence type="predicted"/>
<dbReference type="AlphaFoldDB" id="F2UA78"/>
<dbReference type="PROSITE" id="PS01179">
    <property type="entry name" value="PID"/>
    <property type="match status" value="1"/>
</dbReference>
<organism evidence="4">
    <name type="scientific">Salpingoeca rosetta (strain ATCC 50818 / BSB-021)</name>
    <dbReference type="NCBI Taxonomy" id="946362"/>
    <lineage>
        <taxon>Eukaryota</taxon>
        <taxon>Choanoflagellata</taxon>
        <taxon>Craspedida</taxon>
        <taxon>Salpingoecidae</taxon>
        <taxon>Salpingoeca</taxon>
    </lineage>
</organism>
<dbReference type="GO" id="GO:0005886">
    <property type="term" value="C:plasma membrane"/>
    <property type="evidence" value="ECO:0007669"/>
    <property type="project" value="TreeGrafter"/>
</dbReference>
<dbReference type="GO" id="GO:0004714">
    <property type="term" value="F:transmembrane receptor protein tyrosine kinase activity"/>
    <property type="evidence" value="ECO:0007669"/>
    <property type="project" value="TreeGrafter"/>
</dbReference>
<dbReference type="SMART" id="SM00219">
    <property type="entry name" value="TyrKc"/>
    <property type="match status" value="1"/>
</dbReference>
<dbReference type="InterPro" id="IPR050122">
    <property type="entry name" value="RTK"/>
</dbReference>
<dbReference type="SUPFAM" id="SSF56112">
    <property type="entry name" value="Protein kinase-like (PK-like)"/>
    <property type="match status" value="1"/>
</dbReference>
<dbReference type="PANTHER" id="PTHR24416">
    <property type="entry name" value="TYROSINE-PROTEIN KINASE RECEPTOR"/>
    <property type="match status" value="1"/>
</dbReference>
<dbReference type="SUPFAM" id="SSF50729">
    <property type="entry name" value="PH domain-like"/>
    <property type="match status" value="1"/>
</dbReference>
<dbReference type="InParanoid" id="F2UA78"/>
<dbReference type="GO" id="GO:0007169">
    <property type="term" value="P:cell surface receptor protein tyrosine kinase signaling pathway"/>
    <property type="evidence" value="ECO:0007669"/>
    <property type="project" value="TreeGrafter"/>
</dbReference>
<dbReference type="OrthoDB" id="3248549at2759"/>
<dbReference type="KEGG" id="sre:PTSG_12301"/>
<dbReference type="InterPro" id="IPR006020">
    <property type="entry name" value="PTB/PI_dom"/>
</dbReference>
<sequence length="575" mass="64303">MSVCEFKGVGYAGSAPYPVTAAPAVFDTKAMLASLPSKGSKKKKMLLRVSPAEVTLVDSKSLESKVRVPAPLITWAKHDEELHCIVIMDTYATPPQCHFIISKQHAETVFRHIMHRLGVQTRMDRAQQNPQEHTAVKERDVCEEDFPQSFEARFLGSLTVTGRPGAHVVKESLQFIKRQLKKHEQDSDAGSGRRVQGNNVAVIVSLEGLRALDVLTRATITSLLIASITYLDTVQDEEEGEILAIIAYDDRLDRHNLQLFQCADGQTQDLIKLLEFASVQHQTVASKEAFNPFVPEEGHDIQSLDDFKVSPRLLAKSLPRECLAPVKPLESGQYGKYYLATFTQVDAQHDQQFGLFSANGAGDGDDDGDGGMTAHAAGSSPHLAVYVIQSDVSQTERAQMLSGYEVLAEMQHPNIERGYTLRSRTKLALRWLAVETFTRSPRVFSEASDVWAFGVTTWEIFTGLVPYHDMRLTEVHQEVPKGLRPPRPPGCHDSLWTLLTTTWSADSTIRPTFAVIRDRLAREMDAFPDQELHDIGKMVNDKLHAKIETLSRNATERHRKRSRRSSRDSVSPLWV</sequence>
<evidence type="ECO:0000256" key="1">
    <source>
        <dbReference type="SAM" id="MobiDB-lite"/>
    </source>
</evidence>
<name>F2UA78_SALR5</name>
<dbReference type="Gene3D" id="1.10.510.10">
    <property type="entry name" value="Transferase(Phosphotransferase) domain 1"/>
    <property type="match status" value="1"/>
</dbReference>